<evidence type="ECO:0000313" key="1">
    <source>
        <dbReference type="EMBL" id="KAG6627320.1"/>
    </source>
</evidence>
<organism evidence="1 2">
    <name type="scientific">Carya illinoinensis</name>
    <name type="common">Pecan</name>
    <dbReference type="NCBI Taxonomy" id="32201"/>
    <lineage>
        <taxon>Eukaryota</taxon>
        <taxon>Viridiplantae</taxon>
        <taxon>Streptophyta</taxon>
        <taxon>Embryophyta</taxon>
        <taxon>Tracheophyta</taxon>
        <taxon>Spermatophyta</taxon>
        <taxon>Magnoliopsida</taxon>
        <taxon>eudicotyledons</taxon>
        <taxon>Gunneridae</taxon>
        <taxon>Pentapetalae</taxon>
        <taxon>rosids</taxon>
        <taxon>fabids</taxon>
        <taxon>Fagales</taxon>
        <taxon>Juglandaceae</taxon>
        <taxon>Carya</taxon>
    </lineage>
</organism>
<dbReference type="Proteomes" id="UP000811609">
    <property type="component" value="Chromosome 15"/>
</dbReference>
<sequence>MVENQTARLLAKELSPLQDIGTQKSIAFSVDGSRIATGGGDARLTEGLQCQR</sequence>
<evidence type="ECO:0000313" key="2">
    <source>
        <dbReference type="Proteomes" id="UP000811609"/>
    </source>
</evidence>
<reference evidence="1" key="1">
    <citation type="submission" date="2020-12" db="EMBL/GenBank/DDBJ databases">
        <title>WGS assembly of Carya illinoinensis cv. Pawnee.</title>
        <authorList>
            <person name="Platts A."/>
            <person name="Shu S."/>
            <person name="Wright S."/>
            <person name="Barry K."/>
            <person name="Edger P."/>
            <person name="Pires J.C."/>
            <person name="Schmutz J."/>
        </authorList>
    </citation>
    <scope>NUCLEOTIDE SEQUENCE</scope>
    <source>
        <tissue evidence="1">Leaf</tissue>
    </source>
</reference>
<comment type="caution">
    <text evidence="1">The sequence shown here is derived from an EMBL/GenBank/DDBJ whole genome shotgun (WGS) entry which is preliminary data.</text>
</comment>
<proteinExistence type="predicted"/>
<dbReference type="AlphaFoldDB" id="A0A8T1NEB8"/>
<gene>
    <name evidence="1" type="ORF">CIPAW_15G119400</name>
</gene>
<name>A0A8T1NEB8_CARIL</name>
<accession>A0A8T1NEB8</accession>
<protein>
    <submittedName>
        <fullName evidence="1">Uncharacterized protein</fullName>
    </submittedName>
</protein>
<dbReference type="EMBL" id="CM031823">
    <property type="protein sequence ID" value="KAG6627320.1"/>
    <property type="molecule type" value="Genomic_DNA"/>
</dbReference>
<keyword evidence="2" id="KW-1185">Reference proteome</keyword>